<evidence type="ECO:0000256" key="5">
    <source>
        <dbReference type="ARBA" id="ARBA00023251"/>
    </source>
</evidence>
<keyword evidence="2" id="KW-0813">Transport</keyword>
<keyword evidence="3" id="KW-0547">Nucleotide-binding</keyword>
<dbReference type="PROSITE" id="PS50893">
    <property type="entry name" value="ABC_TRANSPORTER_2"/>
    <property type="match status" value="1"/>
</dbReference>
<dbReference type="EMBL" id="JANFNG010000002">
    <property type="protein sequence ID" value="MCQ4080003.1"/>
    <property type="molecule type" value="Genomic_DNA"/>
</dbReference>
<evidence type="ECO:0000256" key="4">
    <source>
        <dbReference type="ARBA" id="ARBA00022840"/>
    </source>
</evidence>
<dbReference type="SMART" id="SM00382">
    <property type="entry name" value="AAA"/>
    <property type="match status" value="1"/>
</dbReference>
<organism evidence="8 9">
    <name type="scientific">Streptomyces humicola</name>
    <dbReference type="NCBI Taxonomy" id="2953240"/>
    <lineage>
        <taxon>Bacteria</taxon>
        <taxon>Bacillati</taxon>
        <taxon>Actinomycetota</taxon>
        <taxon>Actinomycetes</taxon>
        <taxon>Kitasatosporales</taxon>
        <taxon>Streptomycetaceae</taxon>
        <taxon>Streptomyces</taxon>
    </lineage>
</organism>
<feature type="domain" description="ABC transporter" evidence="7">
    <location>
        <begin position="23"/>
        <end position="255"/>
    </location>
</feature>
<dbReference type="InterPro" id="IPR027417">
    <property type="entry name" value="P-loop_NTPase"/>
</dbReference>
<dbReference type="SUPFAM" id="SSF52540">
    <property type="entry name" value="P-loop containing nucleoside triphosphate hydrolases"/>
    <property type="match status" value="1"/>
</dbReference>
<reference evidence="8" key="1">
    <citation type="submission" date="2022-06" db="EMBL/GenBank/DDBJ databases">
        <title>Draft genome sequence of Streptomyces sp. RB6PN25 isolated from peat swamp forest in Thailand.</title>
        <authorList>
            <person name="Duangmal K."/>
            <person name="Klaysubun C."/>
        </authorList>
    </citation>
    <scope>NUCLEOTIDE SEQUENCE</scope>
    <source>
        <strain evidence="8">RB6PN25</strain>
    </source>
</reference>
<accession>A0ABT1PSB3</accession>
<name>A0ABT1PSB3_9ACTN</name>
<dbReference type="NCBIfam" id="TIGR01188">
    <property type="entry name" value="drrA"/>
    <property type="match status" value="1"/>
</dbReference>
<dbReference type="InterPro" id="IPR050763">
    <property type="entry name" value="ABC_transporter_ATP-binding"/>
</dbReference>
<dbReference type="InterPro" id="IPR003439">
    <property type="entry name" value="ABC_transporter-like_ATP-bd"/>
</dbReference>
<comment type="similarity">
    <text evidence="6">Belongs to the ABC transporter superfamily. Drug exporter-1 (DrugE1) (TC 3.A.1.105) family.</text>
</comment>
<dbReference type="InterPro" id="IPR003593">
    <property type="entry name" value="AAA+_ATPase"/>
</dbReference>
<sequence length="333" mass="35893">MVTEAVPVSARTASESDDREVVIRTEGLTKIYPKTDFKAVDGLDLTVYHGEIFGLLGPNGAGKTTTVGMLTTRVVPTSGSAYVGEIDVIARPTLAKQVIAVVSQQNTLDRALTVRENLYFHGLLFGMPARQSRRHADELLEQFRLSKWANASVFALSGGMAQRLLVARAIFHRPAVLFLDEPTTGLDPQSRLALWEILEQLIADGQTIVLTTHYMEEADQLCDRVAIIDHGRILALDTPAALKQSVGADTVVTVTASGDPSALAAQLADHVDGVVRTRLVDGGVELQVKGNERLVPRVVNAAETGGFNLVDLSISESTLETVFIGLTGKELRD</sequence>
<protein>
    <submittedName>
        <fullName evidence="8">ATP-binding cassette domain-containing protein</fullName>
    </submittedName>
</protein>
<evidence type="ECO:0000259" key="7">
    <source>
        <dbReference type="PROSITE" id="PS50893"/>
    </source>
</evidence>
<dbReference type="InterPro" id="IPR005894">
    <property type="entry name" value="DrrA"/>
</dbReference>
<evidence type="ECO:0000256" key="3">
    <source>
        <dbReference type="ARBA" id="ARBA00022741"/>
    </source>
</evidence>
<comment type="caution">
    <text evidence="8">The sequence shown here is derived from an EMBL/GenBank/DDBJ whole genome shotgun (WGS) entry which is preliminary data.</text>
</comment>
<dbReference type="RefSeq" id="WP_255918867.1">
    <property type="nucleotide sequence ID" value="NZ_JANFNG010000002.1"/>
</dbReference>
<dbReference type="GO" id="GO:0005524">
    <property type="term" value="F:ATP binding"/>
    <property type="evidence" value="ECO:0007669"/>
    <property type="project" value="UniProtKB-KW"/>
</dbReference>
<dbReference type="InterPro" id="IPR017871">
    <property type="entry name" value="ABC_transporter-like_CS"/>
</dbReference>
<evidence type="ECO:0000256" key="2">
    <source>
        <dbReference type="ARBA" id="ARBA00022448"/>
    </source>
</evidence>
<proteinExistence type="inferred from homology"/>
<evidence type="ECO:0000256" key="1">
    <source>
        <dbReference type="ARBA" id="ARBA00004413"/>
    </source>
</evidence>
<dbReference type="Pfam" id="PF00005">
    <property type="entry name" value="ABC_tran"/>
    <property type="match status" value="1"/>
</dbReference>
<evidence type="ECO:0000313" key="8">
    <source>
        <dbReference type="EMBL" id="MCQ4080003.1"/>
    </source>
</evidence>
<gene>
    <name evidence="8" type="ORF">NGB36_05200</name>
</gene>
<dbReference type="PROSITE" id="PS00211">
    <property type="entry name" value="ABC_TRANSPORTER_1"/>
    <property type="match status" value="1"/>
</dbReference>
<dbReference type="Gene3D" id="3.40.50.300">
    <property type="entry name" value="P-loop containing nucleotide triphosphate hydrolases"/>
    <property type="match status" value="1"/>
</dbReference>
<dbReference type="Proteomes" id="UP001057702">
    <property type="component" value="Unassembled WGS sequence"/>
</dbReference>
<keyword evidence="9" id="KW-1185">Reference proteome</keyword>
<evidence type="ECO:0000313" key="9">
    <source>
        <dbReference type="Proteomes" id="UP001057702"/>
    </source>
</evidence>
<keyword evidence="5" id="KW-0046">Antibiotic resistance</keyword>
<dbReference type="PANTHER" id="PTHR42711">
    <property type="entry name" value="ABC TRANSPORTER ATP-BINDING PROTEIN"/>
    <property type="match status" value="1"/>
</dbReference>
<dbReference type="PANTHER" id="PTHR42711:SF5">
    <property type="entry name" value="ABC TRANSPORTER ATP-BINDING PROTEIN NATA"/>
    <property type="match status" value="1"/>
</dbReference>
<keyword evidence="4 8" id="KW-0067">ATP-binding</keyword>
<evidence type="ECO:0000256" key="6">
    <source>
        <dbReference type="ARBA" id="ARBA00049985"/>
    </source>
</evidence>
<comment type="subcellular location">
    <subcellularLocation>
        <location evidence="1">Cell membrane</location>
        <topology evidence="1">Peripheral membrane protein</topology>
        <orientation evidence="1">Cytoplasmic side</orientation>
    </subcellularLocation>
</comment>